<comment type="caution">
    <text evidence="5">The sequence shown here is derived from an EMBL/GenBank/DDBJ whole genome shotgun (WGS) entry which is preliminary data.</text>
</comment>
<name>A0A252A7J4_9PROT</name>
<keyword evidence="1" id="KW-0328">Glycosyltransferase</keyword>
<evidence type="ECO:0000313" key="5">
    <source>
        <dbReference type="EMBL" id="OUI85559.1"/>
    </source>
</evidence>
<evidence type="ECO:0000256" key="2">
    <source>
        <dbReference type="ARBA" id="ARBA00022679"/>
    </source>
</evidence>
<dbReference type="GO" id="GO:0016757">
    <property type="term" value="F:glycosyltransferase activity"/>
    <property type="evidence" value="ECO:0007669"/>
    <property type="project" value="UniProtKB-KW"/>
</dbReference>
<evidence type="ECO:0000256" key="1">
    <source>
        <dbReference type="ARBA" id="ARBA00022676"/>
    </source>
</evidence>
<organism evidence="5 6">
    <name type="scientific">Acetobacter tropicalis</name>
    <dbReference type="NCBI Taxonomy" id="104102"/>
    <lineage>
        <taxon>Bacteria</taxon>
        <taxon>Pseudomonadati</taxon>
        <taxon>Pseudomonadota</taxon>
        <taxon>Alphaproteobacteria</taxon>
        <taxon>Acetobacterales</taxon>
        <taxon>Acetobacteraceae</taxon>
        <taxon>Acetobacter</taxon>
    </lineage>
</organism>
<keyword evidence="3" id="KW-0325">Glycoprotein</keyword>
<dbReference type="InterPro" id="IPR049625">
    <property type="entry name" value="Glyco_transf_61_cat"/>
</dbReference>
<dbReference type="Proteomes" id="UP000194565">
    <property type="component" value="Unassembled WGS sequence"/>
</dbReference>
<evidence type="ECO:0000259" key="4">
    <source>
        <dbReference type="Pfam" id="PF04577"/>
    </source>
</evidence>
<dbReference type="Pfam" id="PF04577">
    <property type="entry name" value="Glyco_transf_61"/>
    <property type="match status" value="1"/>
</dbReference>
<feature type="domain" description="Glycosyltransferase 61 catalytic" evidence="4">
    <location>
        <begin position="148"/>
        <end position="318"/>
    </location>
</feature>
<protein>
    <recommendedName>
        <fullName evidence="4">Glycosyltransferase 61 catalytic domain-containing protein</fullName>
    </recommendedName>
</protein>
<gene>
    <name evidence="5" type="ORF">HC62_10620</name>
</gene>
<dbReference type="EMBL" id="JOMM01000030">
    <property type="protein sequence ID" value="OUI85559.1"/>
    <property type="molecule type" value="Genomic_DNA"/>
</dbReference>
<dbReference type="PANTHER" id="PTHR20961">
    <property type="entry name" value="GLYCOSYLTRANSFERASE"/>
    <property type="match status" value="1"/>
</dbReference>
<reference evidence="5 6" key="1">
    <citation type="submission" date="2014-06" db="EMBL/GenBank/DDBJ databases">
        <authorList>
            <person name="Ju J."/>
            <person name="Zhang J."/>
        </authorList>
    </citation>
    <scope>NUCLEOTIDE SEQUENCE [LARGE SCALE GENOMIC DNA]</scope>
    <source>
        <strain evidence="5">DmW_042</strain>
    </source>
</reference>
<evidence type="ECO:0000313" key="6">
    <source>
        <dbReference type="Proteomes" id="UP000194565"/>
    </source>
</evidence>
<proteinExistence type="predicted"/>
<dbReference type="AlphaFoldDB" id="A0A252A7J4"/>
<accession>A0A252A7J4</accession>
<sequence>MRGVGEEALLPYYLKNGRGRECGMVDYTDLENVHRHVVATIVSPSFSVPVPRVQNVHLVPKPVLEAMRAGWLTGTHAERPITVTKLFDVYVTEEGLVFTHDKKLIAQTIAQHSSEECQRAFERLHAVTDVVEVTESSLLLRKRGDHNYGHWMVELLPRLWLAEQFMTPQRLVVPDAGNAMTHVIRDSIALSSTQPHQFLALDNQAVCFFKDLSIVEGLTDHGVYMSPLVFAQTDAMRACVPEVAPQRLYVVRSGSPRAVVQEPEIRALLQHYGFRMVNPAELTFLEQVQLFKSAECVVGVMGAGMTNTLFCPRGAKVITLAPATMPDTFFAFIAGLRGLYYHEIRGQMMEADTTQWDGPFSIMPAQLAALLAA</sequence>
<keyword evidence="2" id="KW-0808">Transferase</keyword>
<evidence type="ECO:0000256" key="3">
    <source>
        <dbReference type="ARBA" id="ARBA00023180"/>
    </source>
</evidence>
<dbReference type="InterPro" id="IPR007657">
    <property type="entry name" value="Glycosyltransferase_61"/>
</dbReference>